<dbReference type="Ensembl" id="ENSSPUT00000013618.1">
    <property type="protein sequence ID" value="ENSSPUP00000012770.1"/>
    <property type="gene ID" value="ENSSPUG00000009826.1"/>
</dbReference>
<name>A0A8D0L6Q4_SPHPU</name>
<dbReference type="OMA" id="KHNGESA"/>
<dbReference type="FunFam" id="4.10.60.30:FF:000001">
    <property type="entry name" value="nanos homolog 3"/>
    <property type="match status" value="1"/>
</dbReference>
<comment type="similarity">
    <text evidence="8">Belongs to the nanos family.</text>
</comment>
<dbReference type="GO" id="GO:0003723">
    <property type="term" value="F:RNA binding"/>
    <property type="evidence" value="ECO:0007669"/>
    <property type="project" value="UniProtKB-UniRule"/>
</dbReference>
<evidence type="ECO:0000256" key="2">
    <source>
        <dbReference type="ARBA" id="ARBA00022490"/>
    </source>
</evidence>
<keyword evidence="11" id="KW-1185">Reference proteome</keyword>
<evidence type="ECO:0000313" key="10">
    <source>
        <dbReference type="Ensembl" id="ENSSPUP00000012770.1"/>
    </source>
</evidence>
<dbReference type="GO" id="GO:0008270">
    <property type="term" value="F:zinc ion binding"/>
    <property type="evidence" value="ECO:0007669"/>
    <property type="project" value="UniProtKB-KW"/>
</dbReference>
<dbReference type="GO" id="GO:0007281">
    <property type="term" value="P:germ cell development"/>
    <property type="evidence" value="ECO:0007669"/>
    <property type="project" value="Ensembl"/>
</dbReference>
<evidence type="ECO:0000256" key="7">
    <source>
        <dbReference type="ARBA" id="ARBA00022884"/>
    </source>
</evidence>
<keyword evidence="2" id="KW-0963">Cytoplasm</keyword>
<dbReference type="Proteomes" id="UP000694392">
    <property type="component" value="Unplaced"/>
</dbReference>
<proteinExistence type="inferred from homology"/>
<protein>
    <submittedName>
        <fullName evidence="10">Nanos C2HC-type zinc finger 3</fullName>
    </submittedName>
</protein>
<reference evidence="10" key="2">
    <citation type="submission" date="2025-09" db="UniProtKB">
        <authorList>
            <consortium name="Ensembl"/>
        </authorList>
    </citation>
    <scope>IDENTIFICATION</scope>
</reference>
<accession>A0A8D0L6Q4</accession>
<feature type="domain" description="Nanos-type" evidence="9">
    <location>
        <begin position="53"/>
        <end position="107"/>
    </location>
</feature>
<dbReference type="GO" id="GO:0061157">
    <property type="term" value="P:mRNA destabilization"/>
    <property type="evidence" value="ECO:0007669"/>
    <property type="project" value="Ensembl"/>
</dbReference>
<dbReference type="GO" id="GO:0005654">
    <property type="term" value="C:nucleoplasm"/>
    <property type="evidence" value="ECO:0007669"/>
    <property type="project" value="Ensembl"/>
</dbReference>
<dbReference type="GO" id="GO:0048471">
    <property type="term" value="C:perinuclear region of cytoplasm"/>
    <property type="evidence" value="ECO:0007669"/>
    <property type="project" value="Ensembl"/>
</dbReference>
<dbReference type="InterPro" id="IPR008705">
    <property type="entry name" value="Nanos/Xcar2"/>
</dbReference>
<keyword evidence="4 8" id="KW-0863">Zinc-finger</keyword>
<dbReference type="AlphaFoldDB" id="A0A8D0L6Q4"/>
<dbReference type="Gene3D" id="4.10.60.30">
    <property type="entry name" value="Nanos, RNA-binding domain"/>
    <property type="match status" value="1"/>
</dbReference>
<dbReference type="InterPro" id="IPR024161">
    <property type="entry name" value="Znf_nanos-typ"/>
</dbReference>
<keyword evidence="7 8" id="KW-0694">RNA-binding</keyword>
<dbReference type="PANTHER" id="PTHR12887">
    <property type="entry name" value="NANOS PROTEIN"/>
    <property type="match status" value="1"/>
</dbReference>
<evidence type="ECO:0000313" key="11">
    <source>
        <dbReference type="Proteomes" id="UP000694392"/>
    </source>
</evidence>
<evidence type="ECO:0000256" key="4">
    <source>
        <dbReference type="ARBA" id="ARBA00022771"/>
    </source>
</evidence>
<dbReference type="Pfam" id="PF05741">
    <property type="entry name" value="zf-nanos"/>
    <property type="match status" value="1"/>
</dbReference>
<dbReference type="GeneTree" id="ENSGT00950000183135"/>
<evidence type="ECO:0000256" key="3">
    <source>
        <dbReference type="ARBA" id="ARBA00022723"/>
    </source>
</evidence>
<dbReference type="GO" id="GO:0005829">
    <property type="term" value="C:cytosol"/>
    <property type="evidence" value="ECO:0007669"/>
    <property type="project" value="Ensembl"/>
</dbReference>
<sequence length="187" mass="20871">MDSFEVWRDYLGLAKVVQEIQRDLSEGGLQEALLTLGEAIICSPTGPLREKAVCAFCKHNGESKRVYTAHSLKDEDGRVQCPILRNYTCPQCGATRDHAHTRRFCPLTRKGYTSVYSCSSRNSAGKRLPKYKPQAPGRQILQGCAQDGSKSGICAMGPSPDFFIRIARYTTFPRTLMKNWCPRCCNG</sequence>
<reference evidence="10" key="1">
    <citation type="submission" date="2025-08" db="UniProtKB">
        <authorList>
            <consortium name="Ensembl"/>
        </authorList>
    </citation>
    <scope>IDENTIFICATION</scope>
</reference>
<dbReference type="PROSITE" id="PS51522">
    <property type="entry name" value="ZF_NANOS"/>
    <property type="match status" value="1"/>
</dbReference>
<comment type="subcellular location">
    <subcellularLocation>
        <location evidence="1">Cytoplasm</location>
    </subcellularLocation>
</comment>
<keyword evidence="3" id="KW-0479">Metal-binding</keyword>
<keyword evidence="5" id="KW-0862">Zinc</keyword>
<organism evidence="10 11">
    <name type="scientific">Sphenodon punctatus</name>
    <name type="common">Tuatara</name>
    <name type="synonym">Hatteria punctata</name>
    <dbReference type="NCBI Taxonomy" id="8508"/>
    <lineage>
        <taxon>Eukaryota</taxon>
        <taxon>Metazoa</taxon>
        <taxon>Chordata</taxon>
        <taxon>Craniata</taxon>
        <taxon>Vertebrata</taxon>
        <taxon>Euteleostomi</taxon>
        <taxon>Lepidosauria</taxon>
        <taxon>Sphenodontia</taxon>
        <taxon>Sphenodontidae</taxon>
        <taxon>Sphenodon</taxon>
    </lineage>
</organism>
<dbReference type="GO" id="GO:0017148">
    <property type="term" value="P:negative regulation of translation"/>
    <property type="evidence" value="ECO:0007669"/>
    <property type="project" value="Ensembl"/>
</dbReference>
<evidence type="ECO:0000256" key="5">
    <source>
        <dbReference type="ARBA" id="ARBA00022833"/>
    </source>
</evidence>
<dbReference type="GO" id="GO:0008047">
    <property type="term" value="F:enzyme activator activity"/>
    <property type="evidence" value="ECO:0007669"/>
    <property type="project" value="Ensembl"/>
</dbReference>
<dbReference type="InterPro" id="IPR038129">
    <property type="entry name" value="Nanos_sf"/>
</dbReference>
<evidence type="ECO:0000256" key="1">
    <source>
        <dbReference type="ARBA" id="ARBA00004496"/>
    </source>
</evidence>
<evidence type="ECO:0000256" key="6">
    <source>
        <dbReference type="ARBA" id="ARBA00022845"/>
    </source>
</evidence>
<gene>
    <name evidence="10" type="primary">NANOS3</name>
</gene>
<keyword evidence="6 8" id="KW-0810">Translation regulation</keyword>
<evidence type="ECO:0000259" key="9">
    <source>
        <dbReference type="PROSITE" id="PS51522"/>
    </source>
</evidence>
<evidence type="ECO:0000256" key="8">
    <source>
        <dbReference type="PROSITE-ProRule" id="PRU00855"/>
    </source>
</evidence>